<reference evidence="1 2" key="1">
    <citation type="submission" date="2016-01" db="EMBL/GenBank/DDBJ databases">
        <authorList>
            <person name="Brown R."/>
        </authorList>
    </citation>
    <scope>NUCLEOTIDE SEQUENCE [LARGE SCALE GENOMIC DNA]</scope>
    <source>
        <strain evidence="1">Sporomusa sphaeroides DSM 2875</strain>
    </source>
</reference>
<gene>
    <name evidence="1" type="ORF">SSPH_01106</name>
</gene>
<keyword evidence="2" id="KW-1185">Reference proteome</keyword>
<dbReference type="RefSeq" id="WP_075756395.1">
    <property type="nucleotide sequence ID" value="NZ_CP146991.1"/>
</dbReference>
<evidence type="ECO:0008006" key="3">
    <source>
        <dbReference type="Google" id="ProtNLM"/>
    </source>
</evidence>
<dbReference type="InterPro" id="IPR011231">
    <property type="entry name" value="Phage_VT1-Sakai_H0018"/>
</dbReference>
<protein>
    <recommendedName>
        <fullName evidence="3">DUF2190 family protein</fullName>
    </recommendedName>
</protein>
<evidence type="ECO:0000313" key="2">
    <source>
        <dbReference type="Proteomes" id="UP000245702"/>
    </source>
</evidence>
<proteinExistence type="predicted"/>
<organism evidence="1 2">
    <name type="scientific">Sporomusa sphaeroides DSM 2875</name>
    <dbReference type="NCBI Taxonomy" id="1337886"/>
    <lineage>
        <taxon>Bacteria</taxon>
        <taxon>Bacillati</taxon>
        <taxon>Bacillota</taxon>
        <taxon>Negativicutes</taxon>
        <taxon>Selenomonadales</taxon>
        <taxon>Sporomusaceae</taxon>
        <taxon>Sporomusa</taxon>
    </lineage>
</organism>
<dbReference type="Proteomes" id="UP000245702">
    <property type="component" value="Unassembled WGS sequence"/>
</dbReference>
<dbReference type="EMBL" id="FCOW01000004">
    <property type="protein sequence ID" value="CVK18468.1"/>
    <property type="molecule type" value="Genomic_DNA"/>
</dbReference>
<accession>A0ABM9VZY8</accession>
<evidence type="ECO:0000313" key="1">
    <source>
        <dbReference type="EMBL" id="CVK18468.1"/>
    </source>
</evidence>
<comment type="caution">
    <text evidence="1">The sequence shown here is derived from an EMBL/GenBank/DDBJ whole genome shotgun (WGS) entry which is preliminary data.</text>
</comment>
<dbReference type="Pfam" id="PF09956">
    <property type="entry name" value="Phage_cement_2"/>
    <property type="match status" value="1"/>
</dbReference>
<name>A0ABM9VZY8_9FIRM</name>
<sequence length="114" mass="11568">MARQGVYQQNGDIIDYYNAGTETITAGQVVSLTTRIGFAVADIAPGSVGGVAVKGVFADVPAVTTVAFGAGDVLYWDGTASKLTKTATDNIPIGGWCLSAKLQAATTATVKLVG</sequence>